<evidence type="ECO:0000256" key="2">
    <source>
        <dbReference type="ARBA" id="ARBA00022679"/>
    </source>
</evidence>
<evidence type="ECO:0000256" key="5">
    <source>
        <dbReference type="ARBA" id="ARBA00022840"/>
    </source>
</evidence>
<evidence type="ECO:0000256" key="4">
    <source>
        <dbReference type="ARBA" id="ARBA00022777"/>
    </source>
</evidence>
<name>A0ABV2AQB1_9EUKA</name>
<dbReference type="InterPro" id="IPR000719">
    <property type="entry name" value="Prot_kinase_dom"/>
</dbReference>
<dbReference type="EMBL" id="JBDODL010001451">
    <property type="protein sequence ID" value="MES1921532.1"/>
    <property type="molecule type" value="Genomic_DNA"/>
</dbReference>
<organism evidence="7 8">
    <name type="scientific">Bonamia ostreae</name>
    <dbReference type="NCBI Taxonomy" id="126728"/>
    <lineage>
        <taxon>Eukaryota</taxon>
        <taxon>Sar</taxon>
        <taxon>Rhizaria</taxon>
        <taxon>Endomyxa</taxon>
        <taxon>Ascetosporea</taxon>
        <taxon>Haplosporida</taxon>
        <taxon>Bonamia</taxon>
    </lineage>
</organism>
<feature type="domain" description="Protein kinase" evidence="6">
    <location>
        <begin position="53"/>
        <end position="191"/>
    </location>
</feature>
<dbReference type="PANTHER" id="PTHR45646:SF11">
    <property type="entry name" value="SERINE_THREONINE-PROTEIN KINASE DOA"/>
    <property type="match status" value="1"/>
</dbReference>
<gene>
    <name evidence="7" type="ORF">MHBO_003058</name>
</gene>
<evidence type="ECO:0000313" key="8">
    <source>
        <dbReference type="Proteomes" id="UP001439008"/>
    </source>
</evidence>
<dbReference type="Proteomes" id="UP001439008">
    <property type="component" value="Unassembled WGS sequence"/>
</dbReference>
<dbReference type="Pfam" id="PF00069">
    <property type="entry name" value="Pkinase"/>
    <property type="match status" value="1"/>
</dbReference>
<dbReference type="InterPro" id="IPR011009">
    <property type="entry name" value="Kinase-like_dom_sf"/>
</dbReference>
<dbReference type="Gene3D" id="1.10.510.10">
    <property type="entry name" value="Transferase(Phosphotransferase) domain 1"/>
    <property type="match status" value="1"/>
</dbReference>
<protein>
    <recommendedName>
        <fullName evidence="6">Protein kinase domain-containing protein</fullName>
    </recommendedName>
</protein>
<comment type="caution">
    <text evidence="7">The sequence shown here is derived from an EMBL/GenBank/DDBJ whole genome shotgun (WGS) entry which is preliminary data.</text>
</comment>
<dbReference type="SMART" id="SM00220">
    <property type="entry name" value="S_TKc"/>
    <property type="match status" value="1"/>
</dbReference>
<keyword evidence="2" id="KW-0808">Transferase</keyword>
<dbReference type="Gene3D" id="3.30.200.20">
    <property type="entry name" value="Phosphorylase Kinase, domain 1"/>
    <property type="match status" value="1"/>
</dbReference>
<evidence type="ECO:0000256" key="1">
    <source>
        <dbReference type="ARBA" id="ARBA00022527"/>
    </source>
</evidence>
<evidence type="ECO:0000256" key="3">
    <source>
        <dbReference type="ARBA" id="ARBA00022741"/>
    </source>
</evidence>
<reference evidence="7 8" key="1">
    <citation type="journal article" date="2024" name="BMC Biol.">
        <title>Comparative genomics of Ascetosporea gives new insight into the evolutionary basis for animal parasitism in Rhizaria.</title>
        <authorList>
            <person name="Hiltunen Thoren M."/>
            <person name="Onut-Brannstrom I."/>
            <person name="Alfjorden A."/>
            <person name="Peckova H."/>
            <person name="Swords F."/>
            <person name="Hooper C."/>
            <person name="Holzer A.S."/>
            <person name="Bass D."/>
            <person name="Burki F."/>
        </authorList>
    </citation>
    <scope>NUCLEOTIDE SEQUENCE [LARGE SCALE GENOMIC DNA]</scope>
    <source>
        <strain evidence="7">20-A016</strain>
    </source>
</reference>
<evidence type="ECO:0000259" key="6">
    <source>
        <dbReference type="PROSITE" id="PS50011"/>
    </source>
</evidence>
<keyword evidence="1" id="KW-0723">Serine/threonine-protein kinase</keyword>
<dbReference type="PANTHER" id="PTHR45646">
    <property type="entry name" value="SERINE/THREONINE-PROTEIN KINASE DOA-RELATED"/>
    <property type="match status" value="1"/>
</dbReference>
<keyword evidence="8" id="KW-1185">Reference proteome</keyword>
<proteinExistence type="predicted"/>
<dbReference type="SUPFAM" id="SSF56112">
    <property type="entry name" value="Protein kinase-like (PK-like)"/>
    <property type="match status" value="1"/>
</dbReference>
<sequence length="191" mass="22185">MGRQSISKNKRRKIALSDKIVSSSKSVISDKDADDKNSGLIKISAGDVIYNRFEVLRKCGQGTFGTVLSCYDKNKQKKVAIKAIRSVRRYLKSADIEIKILEKIYKADLHDDSLCVKLRKSFTDHVHGRRHKFIVFEKLGCSLYDFISQNNYKGFSLRHVKEFSYQILKAVRFCHRMNLIHTEFFLILKPY</sequence>
<dbReference type="InterPro" id="IPR051175">
    <property type="entry name" value="CLK_kinases"/>
</dbReference>
<keyword evidence="4" id="KW-0418">Kinase</keyword>
<keyword evidence="3" id="KW-0547">Nucleotide-binding</keyword>
<evidence type="ECO:0000313" key="7">
    <source>
        <dbReference type="EMBL" id="MES1921532.1"/>
    </source>
</evidence>
<dbReference type="PROSITE" id="PS50011">
    <property type="entry name" value="PROTEIN_KINASE_DOM"/>
    <property type="match status" value="1"/>
</dbReference>
<keyword evidence="5" id="KW-0067">ATP-binding</keyword>
<accession>A0ABV2AQB1</accession>